<reference evidence="2" key="1">
    <citation type="submission" date="2023-03" db="EMBL/GenBank/DDBJ databases">
        <authorList>
            <person name="Steffen K."/>
            <person name="Cardenas P."/>
        </authorList>
    </citation>
    <scope>NUCLEOTIDE SEQUENCE</scope>
</reference>
<evidence type="ECO:0000313" key="3">
    <source>
        <dbReference type="Proteomes" id="UP001174909"/>
    </source>
</evidence>
<dbReference type="Pfam" id="PF01958">
    <property type="entry name" value="Asp_DH_C"/>
    <property type="match status" value="1"/>
</dbReference>
<dbReference type="PANTHER" id="PTHR31873">
    <property type="entry name" value="L-ASPARTATE DEHYDROGENASE-RELATED"/>
    <property type="match status" value="1"/>
</dbReference>
<protein>
    <submittedName>
        <fullName evidence="2">L-aspartate dehydrogenase</fullName>
    </submittedName>
</protein>
<dbReference type="EMBL" id="CASHTH010003372">
    <property type="protein sequence ID" value="CAI8044044.1"/>
    <property type="molecule type" value="Genomic_DNA"/>
</dbReference>
<organism evidence="2 3">
    <name type="scientific">Geodia barretti</name>
    <name type="common">Barrett's horny sponge</name>
    <dbReference type="NCBI Taxonomy" id="519541"/>
    <lineage>
        <taxon>Eukaryota</taxon>
        <taxon>Metazoa</taxon>
        <taxon>Porifera</taxon>
        <taxon>Demospongiae</taxon>
        <taxon>Heteroscleromorpha</taxon>
        <taxon>Tetractinellida</taxon>
        <taxon>Astrophorina</taxon>
        <taxon>Geodiidae</taxon>
        <taxon>Geodia</taxon>
    </lineage>
</organism>
<dbReference type="PANTHER" id="PTHR31873:SF6">
    <property type="entry name" value="ASPARTATE DEHYDROGENASE DOMAIN-CONTAINING PROTEIN"/>
    <property type="match status" value="1"/>
</dbReference>
<dbReference type="GO" id="GO:0009435">
    <property type="term" value="P:NAD+ biosynthetic process"/>
    <property type="evidence" value="ECO:0007669"/>
    <property type="project" value="InterPro"/>
</dbReference>
<dbReference type="Proteomes" id="UP001174909">
    <property type="component" value="Unassembled WGS sequence"/>
</dbReference>
<dbReference type="InterPro" id="IPR002811">
    <property type="entry name" value="Asp_DH"/>
</dbReference>
<gene>
    <name evidence="2" type="ORF">GBAR_LOCUS24436</name>
</gene>
<comment type="caution">
    <text evidence="2">The sequence shown here is derived from an EMBL/GenBank/DDBJ whole genome shotgun (WGS) entry which is preliminary data.</text>
</comment>
<feature type="domain" description="Aspartate dehydrogenase" evidence="1">
    <location>
        <begin position="77"/>
        <end position="164"/>
    </location>
</feature>
<evidence type="ECO:0000259" key="1">
    <source>
        <dbReference type="Pfam" id="PF01958"/>
    </source>
</evidence>
<sequence length="178" mass="18434">MALSGGALLERDDMLSLAEKNGATIYVPSGAIAGLDGVAGACAGRIDSLTMITRKPPEGLKGAPGIEVSGIDLDAISEPTVVYEGPALEACRLFPANVNVSAALSMAGIGPHRTHIRIYADPTVDKNTHDIVVEGEFGRLSIRIENTPSETNPRTGKLSALSAIATLRKITSTVQVGT</sequence>
<dbReference type="Gene3D" id="3.30.360.10">
    <property type="entry name" value="Dihydrodipicolinate Reductase, domain 2"/>
    <property type="match status" value="1"/>
</dbReference>
<accession>A0AA35TA48</accession>
<dbReference type="AlphaFoldDB" id="A0AA35TA48"/>
<keyword evidence="3" id="KW-1185">Reference proteome</keyword>
<dbReference type="SUPFAM" id="SSF55347">
    <property type="entry name" value="Glyceraldehyde-3-phosphate dehydrogenase-like, C-terminal domain"/>
    <property type="match status" value="1"/>
</dbReference>
<evidence type="ECO:0000313" key="2">
    <source>
        <dbReference type="EMBL" id="CAI8044044.1"/>
    </source>
</evidence>
<name>A0AA35TA48_GEOBA</name>
<proteinExistence type="predicted"/>
<dbReference type="GO" id="GO:0033735">
    <property type="term" value="F:aspartate dehydrogenase [NAD(P)+] activity"/>
    <property type="evidence" value="ECO:0007669"/>
    <property type="project" value="InterPro"/>
</dbReference>